<protein>
    <submittedName>
        <fullName evidence="1">Uncharacterized protein</fullName>
    </submittedName>
</protein>
<name>A0AAE0CF17_9CHLO</name>
<keyword evidence="2" id="KW-1185">Reference proteome</keyword>
<evidence type="ECO:0000313" key="2">
    <source>
        <dbReference type="Proteomes" id="UP001190700"/>
    </source>
</evidence>
<sequence>MGLSNPLLQGFVCEADEYDADKGLVRQDGGWRTSTDVARITVTFDNHTAACENDSKYLFCGNLRYECCSALDEDALSSCEFVPSEGAHTSCSAYKIETSDKARHSVVNKIKTLPKINGAQQTETEPHSLSTNLYAPEDVSLVALDDPEFTDTFLAPLVPIAQTDPVQYVTPFYAANLEQLPKLFASTRNVLGMGDYHDTRYHVLRELLLLARRSLAVVGRILHNPIGVWHDHRREIRLTFLHTEMPNGCKRDVSVLSYPFEETFFSPGDFIRKYAKHIFPQKSRDQVIGAIEAALDALLEPANQGQSENTNHEHIEKWIALLDEQRESLLKRYEEPLKLRPAGNPLRGRSTRVESALYLA</sequence>
<proteinExistence type="predicted"/>
<dbReference type="AlphaFoldDB" id="A0AAE0CF17"/>
<accession>A0AAE0CF17</accession>
<organism evidence="1 2">
    <name type="scientific">Cymbomonas tetramitiformis</name>
    <dbReference type="NCBI Taxonomy" id="36881"/>
    <lineage>
        <taxon>Eukaryota</taxon>
        <taxon>Viridiplantae</taxon>
        <taxon>Chlorophyta</taxon>
        <taxon>Pyramimonadophyceae</taxon>
        <taxon>Pyramimonadales</taxon>
        <taxon>Pyramimonadaceae</taxon>
        <taxon>Cymbomonas</taxon>
    </lineage>
</organism>
<comment type="caution">
    <text evidence="1">The sequence shown here is derived from an EMBL/GenBank/DDBJ whole genome shotgun (WGS) entry which is preliminary data.</text>
</comment>
<dbReference type="Proteomes" id="UP001190700">
    <property type="component" value="Unassembled WGS sequence"/>
</dbReference>
<reference evidence="1 2" key="1">
    <citation type="journal article" date="2015" name="Genome Biol. Evol.">
        <title>Comparative Genomics of a Bacterivorous Green Alga Reveals Evolutionary Causalities and Consequences of Phago-Mixotrophic Mode of Nutrition.</title>
        <authorList>
            <person name="Burns J.A."/>
            <person name="Paasch A."/>
            <person name="Narechania A."/>
            <person name="Kim E."/>
        </authorList>
    </citation>
    <scope>NUCLEOTIDE SEQUENCE [LARGE SCALE GENOMIC DNA]</scope>
    <source>
        <strain evidence="1 2">PLY_AMNH</strain>
    </source>
</reference>
<dbReference type="EMBL" id="LGRX02024604">
    <property type="protein sequence ID" value="KAK3253841.1"/>
    <property type="molecule type" value="Genomic_DNA"/>
</dbReference>
<evidence type="ECO:0000313" key="1">
    <source>
        <dbReference type="EMBL" id="KAK3253841.1"/>
    </source>
</evidence>
<gene>
    <name evidence="1" type="ORF">CYMTET_36928</name>
</gene>